<dbReference type="Pfam" id="PF00005">
    <property type="entry name" value="ABC_tran"/>
    <property type="match status" value="1"/>
</dbReference>
<dbReference type="InterPro" id="IPR003593">
    <property type="entry name" value="AAA+_ATPase"/>
</dbReference>
<dbReference type="EMBL" id="JAVDWQ010000002">
    <property type="protein sequence ID" value="MDR7209014.1"/>
    <property type="molecule type" value="Genomic_DNA"/>
</dbReference>
<keyword evidence="6" id="KW-1185">Reference proteome</keyword>
<dbReference type="InterPro" id="IPR027417">
    <property type="entry name" value="P-loop_NTPase"/>
</dbReference>
<feature type="domain" description="ABC transporter" evidence="4">
    <location>
        <begin position="5"/>
        <end position="221"/>
    </location>
</feature>
<dbReference type="RefSeq" id="WP_310278796.1">
    <property type="nucleotide sequence ID" value="NZ_JAVDWQ010000002.1"/>
</dbReference>
<sequence length="222" mass="25286">MAHILEVDSVIKKYNSKSILLDVYLKCETGDILAIFGKNGAGKSTLLKIIYGTEDAENKMIKIDNKILMKPYKKVNIISYLPQDSFIPKELFVSDAIKFFLGSPNIDKISSNDEIIDSIKNTRIRNLSGGELRYLEIKLILYLDTIISLLDEPFLGLSPLLIEKIKKIIKECSKNKVIIITDHDYQNVLDIATKIYLVKDTRAIHLKEKTELVEHGYLTLLQ</sequence>
<reference evidence="5 6" key="1">
    <citation type="submission" date="2023-07" db="EMBL/GenBank/DDBJ databases">
        <title>Sorghum-associated microbial communities from plants grown in Nebraska, USA.</title>
        <authorList>
            <person name="Schachtman D."/>
        </authorList>
    </citation>
    <scope>NUCLEOTIDE SEQUENCE [LARGE SCALE GENOMIC DNA]</scope>
    <source>
        <strain evidence="5 6">4129</strain>
    </source>
</reference>
<dbReference type="InterPro" id="IPR051782">
    <property type="entry name" value="ABC_Transporter_VariousFunc"/>
</dbReference>
<keyword evidence="2" id="KW-0547">Nucleotide-binding</keyword>
<keyword evidence="1" id="KW-0813">Transport</keyword>
<keyword evidence="3" id="KW-0067">ATP-binding</keyword>
<gene>
    <name evidence="5" type="ORF">J2W48_000944</name>
</gene>
<dbReference type="InterPro" id="IPR003439">
    <property type="entry name" value="ABC_transporter-like_ATP-bd"/>
</dbReference>
<name>A0ABU1Y450_9FLAO</name>
<organism evidence="5 6">
    <name type="scientific">Flavobacterium piscis</name>
    <dbReference type="NCBI Taxonomy" id="1114874"/>
    <lineage>
        <taxon>Bacteria</taxon>
        <taxon>Pseudomonadati</taxon>
        <taxon>Bacteroidota</taxon>
        <taxon>Flavobacteriia</taxon>
        <taxon>Flavobacteriales</taxon>
        <taxon>Flavobacteriaceae</taxon>
        <taxon>Flavobacterium</taxon>
    </lineage>
</organism>
<evidence type="ECO:0000313" key="6">
    <source>
        <dbReference type="Proteomes" id="UP001269081"/>
    </source>
</evidence>
<accession>A0ABU1Y450</accession>
<dbReference type="PANTHER" id="PTHR42939:SF1">
    <property type="entry name" value="ABC TRANSPORTER ATP-BINDING PROTEIN ALBC-RELATED"/>
    <property type="match status" value="1"/>
</dbReference>
<dbReference type="PROSITE" id="PS50893">
    <property type="entry name" value="ABC_TRANSPORTER_2"/>
    <property type="match status" value="1"/>
</dbReference>
<evidence type="ECO:0000256" key="3">
    <source>
        <dbReference type="ARBA" id="ARBA00022840"/>
    </source>
</evidence>
<proteinExistence type="predicted"/>
<evidence type="ECO:0000313" key="5">
    <source>
        <dbReference type="EMBL" id="MDR7209014.1"/>
    </source>
</evidence>
<comment type="caution">
    <text evidence="5">The sequence shown here is derived from an EMBL/GenBank/DDBJ whole genome shotgun (WGS) entry which is preliminary data.</text>
</comment>
<dbReference type="Gene3D" id="3.40.50.300">
    <property type="entry name" value="P-loop containing nucleotide triphosphate hydrolases"/>
    <property type="match status" value="1"/>
</dbReference>
<dbReference type="Proteomes" id="UP001269081">
    <property type="component" value="Unassembled WGS sequence"/>
</dbReference>
<evidence type="ECO:0000256" key="1">
    <source>
        <dbReference type="ARBA" id="ARBA00022448"/>
    </source>
</evidence>
<dbReference type="SMART" id="SM00382">
    <property type="entry name" value="AAA"/>
    <property type="match status" value="1"/>
</dbReference>
<evidence type="ECO:0000259" key="4">
    <source>
        <dbReference type="PROSITE" id="PS50893"/>
    </source>
</evidence>
<dbReference type="SUPFAM" id="SSF52540">
    <property type="entry name" value="P-loop containing nucleoside triphosphate hydrolases"/>
    <property type="match status" value="1"/>
</dbReference>
<dbReference type="PANTHER" id="PTHR42939">
    <property type="entry name" value="ABC TRANSPORTER ATP-BINDING PROTEIN ALBC-RELATED"/>
    <property type="match status" value="1"/>
</dbReference>
<protein>
    <submittedName>
        <fullName evidence="5">ABC-type lipopolysaccharide export system ATPase subunit</fullName>
    </submittedName>
</protein>
<evidence type="ECO:0000256" key="2">
    <source>
        <dbReference type="ARBA" id="ARBA00022741"/>
    </source>
</evidence>